<dbReference type="GO" id="GO:0006412">
    <property type="term" value="P:translation"/>
    <property type="evidence" value="ECO:0007669"/>
    <property type="project" value="InterPro"/>
</dbReference>
<dbReference type="GO" id="GO:0005840">
    <property type="term" value="C:ribosome"/>
    <property type="evidence" value="ECO:0007669"/>
    <property type="project" value="UniProtKB-KW"/>
</dbReference>
<keyword evidence="2 4" id="KW-0689">Ribosomal protein</keyword>
<dbReference type="PANTHER" id="PTHR11502">
    <property type="entry name" value="40S RIBOSOMAL PROTEIN S6"/>
    <property type="match status" value="1"/>
</dbReference>
<dbReference type="InterPro" id="IPR001377">
    <property type="entry name" value="Ribosomal_eS6"/>
</dbReference>
<dbReference type="SMART" id="SM01405">
    <property type="entry name" value="Ribosomal_S6e"/>
    <property type="match status" value="1"/>
</dbReference>
<evidence type="ECO:0000256" key="2">
    <source>
        <dbReference type="ARBA" id="ARBA00022980"/>
    </source>
</evidence>
<comment type="similarity">
    <text evidence="1 4">Belongs to the eukaryotic ribosomal protein eS6 family.</text>
</comment>
<dbReference type="InterPro" id="IPR018282">
    <property type="entry name" value="Ribosomal_eS6_CS"/>
</dbReference>
<evidence type="ECO:0000256" key="1">
    <source>
        <dbReference type="ARBA" id="ARBA00009312"/>
    </source>
</evidence>
<evidence type="ECO:0000256" key="3">
    <source>
        <dbReference type="ARBA" id="ARBA00023274"/>
    </source>
</evidence>
<proteinExistence type="inferred from homology"/>
<evidence type="ECO:0000256" key="4">
    <source>
        <dbReference type="PIRNR" id="PIRNR002129"/>
    </source>
</evidence>
<sequence>MKLNVAFPANGTQKMFEIIDEKKLHVLYEKRIGSEFEGDGLGDEFKGYKLQITGGCDKQGFPMAEGVVTRERVRRLLSKGDTGYRAKRKGVRRRKSVRGCIVTQDISVLSMIITERGDEELPGLTDIEIPKSLGPKRASKIRKMFGLGKDDDVRDYVIGKTLPPKKEGGQPRRKIPKIQRLVTPEMIAARKAELEFRKERRRASAKAKEEYTALLKQRGLL</sequence>
<dbReference type="InterPro" id="IPR014401">
    <property type="entry name" value="Ribosomal_eS6-like"/>
</dbReference>
<dbReference type="PIRSF" id="PIRSF002129">
    <property type="entry name" value="Ribosom_S6_euk"/>
    <property type="match status" value="1"/>
</dbReference>
<organism evidence="5">
    <name type="scientific">Metchnikovella dogieli</name>
    <dbReference type="NCBI Taxonomy" id="2804710"/>
    <lineage>
        <taxon>Eukaryota</taxon>
        <taxon>Fungi</taxon>
        <taxon>Fungi incertae sedis</taxon>
        <taxon>Microsporidia</taxon>
        <taxon>Metchnikovellidae</taxon>
        <taxon>Metchnikovella</taxon>
    </lineage>
</organism>
<dbReference type="Gene3D" id="1.20.5.2650">
    <property type="match status" value="1"/>
</dbReference>
<dbReference type="PROSITE" id="PS00578">
    <property type="entry name" value="RIBOSOMAL_S6E"/>
    <property type="match status" value="1"/>
</dbReference>
<evidence type="ECO:0000313" key="5">
    <source>
        <dbReference type="EMBL" id="QSE03608.1"/>
    </source>
</evidence>
<keyword evidence="3 4" id="KW-0687">Ribonucleoprotein</keyword>
<dbReference type="GO" id="GO:1990904">
    <property type="term" value="C:ribonucleoprotein complex"/>
    <property type="evidence" value="ECO:0007669"/>
    <property type="project" value="UniProtKB-KW"/>
</dbReference>
<dbReference type="AlphaFoldDB" id="A0A896WCM0"/>
<dbReference type="EMBL" id="MW052337">
    <property type="protein sequence ID" value="QSE03608.1"/>
    <property type="molecule type" value="Genomic_DNA"/>
</dbReference>
<dbReference type="GO" id="GO:0003735">
    <property type="term" value="F:structural constituent of ribosome"/>
    <property type="evidence" value="ECO:0007669"/>
    <property type="project" value="InterPro"/>
</dbReference>
<name>A0A896WCM0_9MICR</name>
<reference evidence="5" key="1">
    <citation type="journal article" date="2021" name="Parasitol. Res.">
        <title>Evolutionary relationships of Metchnikovella dogieli Paskerova et al., 2016 (Microsporidia: Metchnikovellidae) revealed by multigene phylogenetic analysis.</title>
        <authorList>
            <person name="Nassonova E.S."/>
            <person name="Bondarenko N.I."/>
            <person name="Paskerova G.G."/>
            <person name="Kovacikova M."/>
            <person name="Frolova E.V."/>
            <person name="Smirnov A.V."/>
        </authorList>
    </citation>
    <scope>NUCLEOTIDE SEQUENCE</scope>
    <source>
        <strain evidence="5">WSBS2016</strain>
    </source>
</reference>
<dbReference type="Pfam" id="PF01092">
    <property type="entry name" value="Ribosomal_S6e"/>
    <property type="match status" value="1"/>
</dbReference>
<protein>
    <recommendedName>
        <fullName evidence="4">40S ribosomal protein S6</fullName>
    </recommendedName>
</protein>
<accession>A0A896WCM0</accession>